<dbReference type="Proteomes" id="UP000274429">
    <property type="component" value="Unassembled WGS sequence"/>
</dbReference>
<evidence type="ECO:0000313" key="3">
    <source>
        <dbReference type="EMBL" id="VDM31085.1"/>
    </source>
</evidence>
<feature type="compositionally biased region" description="Polar residues" evidence="2">
    <location>
        <begin position="163"/>
        <end position="175"/>
    </location>
</feature>
<proteinExistence type="predicted"/>
<dbReference type="OrthoDB" id="6266629at2759"/>
<evidence type="ECO:0000313" key="4">
    <source>
        <dbReference type="Proteomes" id="UP000274429"/>
    </source>
</evidence>
<gene>
    <name evidence="3" type="ORF">TTAC_LOCUS6814</name>
</gene>
<keyword evidence="1" id="KW-0175">Coiled coil</keyword>
<feature type="region of interest" description="Disordered" evidence="2">
    <location>
        <begin position="150"/>
        <end position="185"/>
    </location>
</feature>
<reference evidence="5" key="1">
    <citation type="submission" date="2017-02" db="UniProtKB">
        <authorList>
            <consortium name="WormBaseParasite"/>
        </authorList>
    </citation>
    <scope>IDENTIFICATION</scope>
</reference>
<organism evidence="5">
    <name type="scientific">Hydatigena taeniaeformis</name>
    <name type="common">Feline tapeworm</name>
    <name type="synonym">Taenia taeniaeformis</name>
    <dbReference type="NCBI Taxonomy" id="6205"/>
    <lineage>
        <taxon>Eukaryota</taxon>
        <taxon>Metazoa</taxon>
        <taxon>Spiralia</taxon>
        <taxon>Lophotrochozoa</taxon>
        <taxon>Platyhelminthes</taxon>
        <taxon>Cestoda</taxon>
        <taxon>Eucestoda</taxon>
        <taxon>Cyclophyllidea</taxon>
        <taxon>Taeniidae</taxon>
        <taxon>Hydatigera</taxon>
    </lineage>
</organism>
<evidence type="ECO:0000256" key="1">
    <source>
        <dbReference type="SAM" id="Coils"/>
    </source>
</evidence>
<accession>A0A0R3X0Y8</accession>
<reference evidence="3 4" key="2">
    <citation type="submission" date="2018-11" db="EMBL/GenBank/DDBJ databases">
        <authorList>
            <consortium name="Pathogen Informatics"/>
        </authorList>
    </citation>
    <scope>NUCLEOTIDE SEQUENCE [LARGE SCALE GENOMIC DNA]</scope>
</reference>
<keyword evidence="4" id="KW-1185">Reference proteome</keyword>
<name>A0A0R3X0Y8_HYDTA</name>
<dbReference type="WBParaSite" id="TTAC_0000682901-mRNA-1">
    <property type="protein sequence ID" value="TTAC_0000682901-mRNA-1"/>
    <property type="gene ID" value="TTAC_0000682901"/>
</dbReference>
<sequence>MSPEFEMPGGFYMREMDPYEQDFGEDEDIDDQNGWMVVNEGDITQLLNQIQEAELKEDEEEFKKENLSSQLIPQMHENIATEKLTAETLDKGDTDHVLTTDTLASSKLTNFWTAESVIEDTTKNGAANKSAYEEDLADSVITTSTVSITTSTTAATREEGTAPSLNSMETNLSTDENFDGMTPDF</sequence>
<evidence type="ECO:0000313" key="5">
    <source>
        <dbReference type="WBParaSite" id="TTAC_0000682901-mRNA-1"/>
    </source>
</evidence>
<protein>
    <submittedName>
        <fullName evidence="5">PAM2 domain-containing protein</fullName>
    </submittedName>
</protein>
<dbReference type="EMBL" id="UYWX01020325">
    <property type="protein sequence ID" value="VDM31085.1"/>
    <property type="molecule type" value="Genomic_DNA"/>
</dbReference>
<evidence type="ECO:0000256" key="2">
    <source>
        <dbReference type="SAM" id="MobiDB-lite"/>
    </source>
</evidence>
<feature type="coiled-coil region" evidence="1">
    <location>
        <begin position="43"/>
        <end position="70"/>
    </location>
</feature>
<dbReference type="STRING" id="6205.A0A0R3X0Y8"/>
<dbReference type="AlphaFoldDB" id="A0A0R3X0Y8"/>